<evidence type="ECO:0000256" key="3">
    <source>
        <dbReference type="ARBA" id="ARBA00010617"/>
    </source>
</evidence>
<dbReference type="FunFam" id="1.10.630.10:FF:000014">
    <property type="entry name" value="Abscisic acid 8"/>
    <property type="match status" value="1"/>
</dbReference>
<dbReference type="InterPro" id="IPR017972">
    <property type="entry name" value="Cyt_P450_CS"/>
</dbReference>
<dbReference type="OrthoDB" id="1372046at2759"/>
<comment type="cofactor">
    <cofactor evidence="1 15">
        <name>heme</name>
        <dbReference type="ChEBI" id="CHEBI:30413"/>
    </cofactor>
</comment>
<proteinExistence type="inferred from homology"/>
<keyword evidence="8 16" id="KW-0560">Oxidoreductase</keyword>
<dbReference type="GO" id="GO:0005506">
    <property type="term" value="F:iron ion binding"/>
    <property type="evidence" value="ECO:0007669"/>
    <property type="project" value="InterPro"/>
</dbReference>
<dbReference type="InParanoid" id="A0A7J7D2X2"/>
<comment type="pathway">
    <text evidence="13">Plant hormone degradation; abscisic acid degradation.</text>
</comment>
<keyword evidence="5 17" id="KW-0812">Transmembrane</keyword>
<keyword evidence="4 15" id="KW-0349">Heme</keyword>
<dbReference type="EMBL" id="JAAARO010000011">
    <property type="protein sequence ID" value="KAF5740681.1"/>
    <property type="molecule type" value="Genomic_DNA"/>
</dbReference>
<dbReference type="GO" id="GO:0016020">
    <property type="term" value="C:membrane"/>
    <property type="evidence" value="ECO:0007669"/>
    <property type="project" value="UniProtKB-SubCell"/>
</dbReference>
<dbReference type="InterPro" id="IPR002401">
    <property type="entry name" value="Cyt_P450_E_grp-I"/>
</dbReference>
<dbReference type="CDD" id="cd11043">
    <property type="entry name" value="CYP90-like"/>
    <property type="match status" value="1"/>
</dbReference>
<evidence type="ECO:0000256" key="9">
    <source>
        <dbReference type="ARBA" id="ARBA00023004"/>
    </source>
</evidence>
<comment type="caution">
    <text evidence="18">The sequence shown here is derived from an EMBL/GenBank/DDBJ whole genome shotgun (WGS) entry which is preliminary data.</text>
</comment>
<dbReference type="SUPFAM" id="SSF48264">
    <property type="entry name" value="Cytochrome P450"/>
    <property type="match status" value="1"/>
</dbReference>
<evidence type="ECO:0000256" key="17">
    <source>
        <dbReference type="SAM" id="Phobius"/>
    </source>
</evidence>
<comment type="catalytic activity">
    <reaction evidence="12">
        <text>2-cis-(+)-abscisate + reduced [NADPH--hemoprotein reductase] + O2 = (+)-8'-hydroxyabscisate + oxidized [NADPH--hemoprotein reductase] + H2O + H(+)</text>
        <dbReference type="Rhea" id="RHEA:12897"/>
        <dbReference type="Rhea" id="RHEA-COMP:11964"/>
        <dbReference type="Rhea" id="RHEA-COMP:11965"/>
        <dbReference type="ChEBI" id="CHEBI:15377"/>
        <dbReference type="ChEBI" id="CHEBI:15378"/>
        <dbReference type="ChEBI" id="CHEBI:15379"/>
        <dbReference type="ChEBI" id="CHEBI:37569"/>
        <dbReference type="ChEBI" id="CHEBI:57618"/>
        <dbReference type="ChEBI" id="CHEBI:58210"/>
        <dbReference type="ChEBI" id="CHEBI:58490"/>
        <dbReference type="EC" id="1.14.14.137"/>
    </reaction>
</comment>
<comment type="subcellular location">
    <subcellularLocation>
        <location evidence="2">Membrane</location>
        <topology evidence="2">Single-pass membrane protein</topology>
    </subcellularLocation>
</comment>
<dbReference type="PRINTS" id="PR00463">
    <property type="entry name" value="EP450I"/>
</dbReference>
<dbReference type="AlphaFoldDB" id="A0A7J7D2X2"/>
<organism evidence="18 19">
    <name type="scientific">Tripterygium wilfordii</name>
    <name type="common">Thunder God vine</name>
    <dbReference type="NCBI Taxonomy" id="458696"/>
    <lineage>
        <taxon>Eukaryota</taxon>
        <taxon>Viridiplantae</taxon>
        <taxon>Streptophyta</taxon>
        <taxon>Embryophyta</taxon>
        <taxon>Tracheophyta</taxon>
        <taxon>Spermatophyta</taxon>
        <taxon>Magnoliopsida</taxon>
        <taxon>eudicotyledons</taxon>
        <taxon>Gunneridae</taxon>
        <taxon>Pentapetalae</taxon>
        <taxon>rosids</taxon>
        <taxon>fabids</taxon>
        <taxon>Celastrales</taxon>
        <taxon>Celastraceae</taxon>
        <taxon>Tripterygium</taxon>
    </lineage>
</organism>
<evidence type="ECO:0000256" key="16">
    <source>
        <dbReference type="RuleBase" id="RU000461"/>
    </source>
</evidence>
<protein>
    <recommendedName>
        <fullName evidence="14">(+)-abscisic acid 8'-hydroxylase</fullName>
        <ecNumber evidence="14">1.14.14.137</ecNumber>
    </recommendedName>
</protein>
<evidence type="ECO:0000256" key="2">
    <source>
        <dbReference type="ARBA" id="ARBA00004167"/>
    </source>
</evidence>
<keyword evidence="9 15" id="KW-0408">Iron</keyword>
<evidence type="ECO:0000256" key="10">
    <source>
        <dbReference type="ARBA" id="ARBA00023033"/>
    </source>
</evidence>
<keyword evidence="7 17" id="KW-1133">Transmembrane helix</keyword>
<name>A0A7J7D2X2_TRIWF</name>
<comment type="similarity">
    <text evidence="3 16">Belongs to the cytochrome P450 family.</text>
</comment>
<dbReference type="GO" id="GO:0020037">
    <property type="term" value="F:heme binding"/>
    <property type="evidence" value="ECO:0007669"/>
    <property type="project" value="InterPro"/>
</dbReference>
<dbReference type="GO" id="GO:0010295">
    <property type="term" value="F:(+)-abscisic acid 8'-hydroxylase activity"/>
    <property type="evidence" value="ECO:0007669"/>
    <property type="project" value="UniProtKB-EC"/>
</dbReference>
<evidence type="ECO:0000256" key="13">
    <source>
        <dbReference type="ARBA" id="ARBA00060633"/>
    </source>
</evidence>
<dbReference type="GO" id="GO:0016125">
    <property type="term" value="P:sterol metabolic process"/>
    <property type="evidence" value="ECO:0007669"/>
    <property type="project" value="TreeGrafter"/>
</dbReference>
<keyword evidence="11 17" id="KW-0472">Membrane</keyword>
<dbReference type="PANTHER" id="PTHR24286">
    <property type="entry name" value="CYTOCHROME P450 26"/>
    <property type="match status" value="1"/>
</dbReference>
<evidence type="ECO:0000256" key="8">
    <source>
        <dbReference type="ARBA" id="ARBA00023002"/>
    </source>
</evidence>
<keyword evidence="19" id="KW-1185">Reference proteome</keyword>
<dbReference type="Gene3D" id="1.10.630.10">
    <property type="entry name" value="Cytochrome P450"/>
    <property type="match status" value="1"/>
</dbReference>
<dbReference type="PANTHER" id="PTHR24286:SF376">
    <property type="entry name" value="ABSCISIC ACID 8'-HYDROXYLASE 4"/>
    <property type="match status" value="1"/>
</dbReference>
<evidence type="ECO:0000256" key="6">
    <source>
        <dbReference type="ARBA" id="ARBA00022723"/>
    </source>
</evidence>
<sequence>MELRYLVYVLMFLLTTLFLYLIKTRDQKDLNRRGRLPPGSMGWPYIGETLQLYSQDPSLFFATKQKRYGEIFKTHILGCQCVMLASPEAARFVLVTQAHLFKPTYPESKERLIGPSAIFFHQGDYHTRLRKLVQSSLSLNSIRNLVADIEAISALAFDKWDGGLMINTFQEMKKISFEVGILAILGHLEPHHKEDLKKNYSIVDKGYNSFPTNFPGSPYKKALLARQRLSKVLSDVIGERKEKKLLEKDLLGCLLNSKDEKGEVLTEDQIADNIIGVLFAAQDTTASALTWIIKYLHDNPKLLEAVKAEQKAIRKLNDKPLNWNQTRKMPLTYKVVLESLRMASIISFTFREAVADVEYKGYLIPKGWKVMPLFRNIQHNPEFFTDPQKFDPSRFEVAPKPNTFMPFGSGVHSCPGNELAKLEMLIVVHNLVTNFRWEVVGSENGIQYGPFPVPQRGLPARFWKESTSSNALQFTMT</sequence>
<evidence type="ECO:0000313" key="19">
    <source>
        <dbReference type="Proteomes" id="UP000593562"/>
    </source>
</evidence>
<evidence type="ECO:0000256" key="4">
    <source>
        <dbReference type="ARBA" id="ARBA00022617"/>
    </source>
</evidence>
<evidence type="ECO:0000256" key="7">
    <source>
        <dbReference type="ARBA" id="ARBA00022989"/>
    </source>
</evidence>
<dbReference type="Proteomes" id="UP000593562">
    <property type="component" value="Unassembled WGS sequence"/>
</dbReference>
<dbReference type="PROSITE" id="PS00086">
    <property type="entry name" value="CYTOCHROME_P450"/>
    <property type="match status" value="1"/>
</dbReference>
<dbReference type="Pfam" id="PF00067">
    <property type="entry name" value="p450"/>
    <property type="match status" value="1"/>
</dbReference>
<evidence type="ECO:0000256" key="12">
    <source>
        <dbReference type="ARBA" id="ARBA00050609"/>
    </source>
</evidence>
<keyword evidence="10 16" id="KW-0503">Monooxygenase</keyword>
<dbReference type="PRINTS" id="PR00385">
    <property type="entry name" value="P450"/>
</dbReference>
<dbReference type="InterPro" id="IPR001128">
    <property type="entry name" value="Cyt_P450"/>
</dbReference>
<dbReference type="EC" id="1.14.14.137" evidence="14"/>
<dbReference type="InterPro" id="IPR036396">
    <property type="entry name" value="Cyt_P450_sf"/>
</dbReference>
<feature type="binding site" description="axial binding residue" evidence="15">
    <location>
        <position position="414"/>
    </location>
    <ligand>
        <name>heme</name>
        <dbReference type="ChEBI" id="CHEBI:30413"/>
    </ligand>
    <ligandPart>
        <name>Fe</name>
        <dbReference type="ChEBI" id="CHEBI:18248"/>
    </ligandPart>
</feature>
<evidence type="ECO:0000256" key="5">
    <source>
        <dbReference type="ARBA" id="ARBA00022692"/>
    </source>
</evidence>
<feature type="transmembrane region" description="Helical" evidence="17">
    <location>
        <begin position="6"/>
        <end position="22"/>
    </location>
</feature>
<dbReference type="FunCoup" id="A0A7J7D2X2">
    <property type="interactions" value="134"/>
</dbReference>
<gene>
    <name evidence="18" type="ORF">HS088_TW11G00758</name>
</gene>
<evidence type="ECO:0000313" key="18">
    <source>
        <dbReference type="EMBL" id="KAF5740681.1"/>
    </source>
</evidence>
<reference evidence="18 19" key="1">
    <citation type="journal article" date="2020" name="Nat. Commun.">
        <title>Genome of Tripterygium wilfordii and identification of cytochrome P450 involved in triptolide biosynthesis.</title>
        <authorList>
            <person name="Tu L."/>
            <person name="Su P."/>
            <person name="Zhang Z."/>
            <person name="Gao L."/>
            <person name="Wang J."/>
            <person name="Hu T."/>
            <person name="Zhou J."/>
            <person name="Zhang Y."/>
            <person name="Zhao Y."/>
            <person name="Liu Y."/>
            <person name="Song Y."/>
            <person name="Tong Y."/>
            <person name="Lu Y."/>
            <person name="Yang J."/>
            <person name="Xu C."/>
            <person name="Jia M."/>
            <person name="Peters R.J."/>
            <person name="Huang L."/>
            <person name="Gao W."/>
        </authorList>
    </citation>
    <scope>NUCLEOTIDE SEQUENCE [LARGE SCALE GENOMIC DNA]</scope>
    <source>
        <strain evidence="19">cv. XIE 37</strain>
        <tissue evidence="18">Leaf</tissue>
    </source>
</reference>
<evidence type="ECO:0000256" key="14">
    <source>
        <dbReference type="ARBA" id="ARBA00066338"/>
    </source>
</evidence>
<keyword evidence="6 15" id="KW-0479">Metal-binding</keyword>
<evidence type="ECO:0000256" key="15">
    <source>
        <dbReference type="PIRSR" id="PIRSR602401-1"/>
    </source>
</evidence>
<evidence type="ECO:0000256" key="1">
    <source>
        <dbReference type="ARBA" id="ARBA00001971"/>
    </source>
</evidence>
<evidence type="ECO:0000256" key="11">
    <source>
        <dbReference type="ARBA" id="ARBA00023136"/>
    </source>
</evidence>
<accession>A0A7J7D2X2</accession>